<name>A0A9W8QSF6_9HYPO</name>
<accession>A0A9W8QSF6</accession>
<dbReference type="InterPro" id="IPR050121">
    <property type="entry name" value="Cytochrome_P450_monoxygenase"/>
</dbReference>
<dbReference type="InterPro" id="IPR001128">
    <property type="entry name" value="Cyt_P450"/>
</dbReference>
<keyword evidence="3" id="KW-0479">Metal-binding</keyword>
<dbReference type="AlphaFoldDB" id="A0A9W8QSF6"/>
<keyword evidence="2" id="KW-0349">Heme</keyword>
<gene>
    <name evidence="5" type="ORF">NW755_014141</name>
</gene>
<evidence type="ECO:0000313" key="6">
    <source>
        <dbReference type="Proteomes" id="UP001152087"/>
    </source>
</evidence>
<evidence type="ECO:0000313" key="5">
    <source>
        <dbReference type="EMBL" id="KAJ4176948.1"/>
    </source>
</evidence>
<keyword evidence="6" id="KW-1185">Reference proteome</keyword>
<dbReference type="SUPFAM" id="SSF48264">
    <property type="entry name" value="Cytochrome P450"/>
    <property type="match status" value="1"/>
</dbReference>
<sequence>MSYVLVTDPAVASQYLQNPSAPKIIVDKNFLYAFTRNLDLISMDGDQWKEWRSRANPWFSARNILAQLPDMLEEMQIFTGLTKDKAGKDGAWSHVFQLEEAAMDLTFDVVCRTTVGASFGAQGRKKGQWGIREAFNDIAELFIFDVNIFSVWSYIGPMRNSRLWRGRRTIDHTLMPLIEEEAKHPKGEGSRPHKTVLEVALKNYKRSAQQQKFKGRYLETILDPKMASQKLHQDPALINSLPYTTGVVKETLRLYPSIVTSRKGSKDLNLVNVPGYPGLSFPTEGMMLWDGAQAIQMRDDLWTRATEFVPERWSAIAGDALYPRRTACMPSRSARGAA</sequence>
<dbReference type="InterPro" id="IPR036396">
    <property type="entry name" value="Cyt_P450_sf"/>
</dbReference>
<evidence type="ECO:0000256" key="4">
    <source>
        <dbReference type="ARBA" id="ARBA00023004"/>
    </source>
</evidence>
<dbReference type="GO" id="GO:0005506">
    <property type="term" value="F:iron ion binding"/>
    <property type="evidence" value="ECO:0007669"/>
    <property type="project" value="InterPro"/>
</dbReference>
<comment type="caution">
    <text evidence="5">The sequence shown here is derived from an EMBL/GenBank/DDBJ whole genome shotgun (WGS) entry which is preliminary data.</text>
</comment>
<evidence type="ECO:0000256" key="2">
    <source>
        <dbReference type="ARBA" id="ARBA00022617"/>
    </source>
</evidence>
<dbReference type="GO" id="GO:0020037">
    <property type="term" value="F:heme binding"/>
    <property type="evidence" value="ECO:0007669"/>
    <property type="project" value="InterPro"/>
</dbReference>
<dbReference type="PANTHER" id="PTHR24305">
    <property type="entry name" value="CYTOCHROME P450"/>
    <property type="match status" value="1"/>
</dbReference>
<keyword evidence="4" id="KW-0408">Iron</keyword>
<proteinExistence type="inferred from homology"/>
<comment type="similarity">
    <text evidence="1">Belongs to the cytochrome P450 family.</text>
</comment>
<dbReference type="GO" id="GO:0004497">
    <property type="term" value="F:monooxygenase activity"/>
    <property type="evidence" value="ECO:0007669"/>
    <property type="project" value="InterPro"/>
</dbReference>
<dbReference type="GO" id="GO:0016705">
    <property type="term" value="F:oxidoreductase activity, acting on paired donors, with incorporation or reduction of molecular oxygen"/>
    <property type="evidence" value="ECO:0007669"/>
    <property type="project" value="InterPro"/>
</dbReference>
<organism evidence="5 6">
    <name type="scientific">Fusarium falciforme</name>
    <dbReference type="NCBI Taxonomy" id="195108"/>
    <lineage>
        <taxon>Eukaryota</taxon>
        <taxon>Fungi</taxon>
        <taxon>Dikarya</taxon>
        <taxon>Ascomycota</taxon>
        <taxon>Pezizomycotina</taxon>
        <taxon>Sordariomycetes</taxon>
        <taxon>Hypocreomycetidae</taxon>
        <taxon>Hypocreales</taxon>
        <taxon>Nectriaceae</taxon>
        <taxon>Fusarium</taxon>
        <taxon>Fusarium solani species complex</taxon>
    </lineage>
</organism>
<dbReference type="Gene3D" id="1.10.630.10">
    <property type="entry name" value="Cytochrome P450"/>
    <property type="match status" value="2"/>
</dbReference>
<evidence type="ECO:0008006" key="7">
    <source>
        <dbReference type="Google" id="ProtNLM"/>
    </source>
</evidence>
<dbReference type="Proteomes" id="UP001152087">
    <property type="component" value="Unassembled WGS sequence"/>
</dbReference>
<evidence type="ECO:0000256" key="3">
    <source>
        <dbReference type="ARBA" id="ARBA00022723"/>
    </source>
</evidence>
<dbReference type="Pfam" id="PF00067">
    <property type="entry name" value="p450"/>
    <property type="match status" value="2"/>
</dbReference>
<dbReference type="EMBL" id="JAOQAV010000140">
    <property type="protein sequence ID" value="KAJ4176948.1"/>
    <property type="molecule type" value="Genomic_DNA"/>
</dbReference>
<protein>
    <recommendedName>
        <fullName evidence="7">Cytochrome P450 monooxygenase</fullName>
    </recommendedName>
</protein>
<reference evidence="5" key="1">
    <citation type="submission" date="2022-09" db="EMBL/GenBank/DDBJ databases">
        <title>Fusarium specimens isolated from Avocado Roots.</title>
        <authorList>
            <person name="Stajich J."/>
            <person name="Roper C."/>
            <person name="Heimlech-Rivalta G."/>
        </authorList>
    </citation>
    <scope>NUCLEOTIDE SEQUENCE</scope>
    <source>
        <strain evidence="5">A02</strain>
    </source>
</reference>
<dbReference type="PANTHER" id="PTHR24305:SF166">
    <property type="entry name" value="CYTOCHROME P450 12A4, MITOCHONDRIAL-RELATED"/>
    <property type="match status" value="1"/>
</dbReference>
<evidence type="ECO:0000256" key="1">
    <source>
        <dbReference type="ARBA" id="ARBA00010617"/>
    </source>
</evidence>